<accession>A0A7J0FX95</accession>
<proteinExistence type="predicted"/>
<evidence type="ECO:0000256" key="1">
    <source>
        <dbReference type="SAM" id="MobiDB-lite"/>
    </source>
</evidence>
<dbReference type="InterPro" id="IPR026961">
    <property type="entry name" value="PGG_dom"/>
</dbReference>
<dbReference type="Proteomes" id="UP000585474">
    <property type="component" value="Unassembled WGS sequence"/>
</dbReference>
<protein>
    <recommendedName>
        <fullName evidence="2">PGG domain-containing protein</fullName>
    </recommendedName>
</protein>
<evidence type="ECO:0000259" key="2">
    <source>
        <dbReference type="Pfam" id="PF13962"/>
    </source>
</evidence>
<evidence type="ECO:0000313" key="3">
    <source>
        <dbReference type="EMBL" id="GFZ03319.1"/>
    </source>
</evidence>
<dbReference type="EMBL" id="BJWL01000015">
    <property type="protein sequence ID" value="GFZ03319.1"/>
    <property type="molecule type" value="Genomic_DNA"/>
</dbReference>
<evidence type="ECO:0000313" key="4">
    <source>
        <dbReference type="Proteomes" id="UP000585474"/>
    </source>
</evidence>
<dbReference type="PANTHER" id="PTHR24177">
    <property type="entry name" value="CASKIN"/>
    <property type="match status" value="1"/>
</dbReference>
<sequence length="262" mass="29280">MKHDDAQRGDLPPRLLFEKANPVKNGTTVFHHHAVLSVTTDGVYPAVDGFGSHPRRNQGHKIGKPNAGDGERRETKSGRWPNPEPSPDAKQPCPISPSTSTTIGRLLKELFETNNTKLRDNAKEWLKRTAENCSIVSVLIATVAFAAAYTMCSPLRSLWHQSWHFSLYPHIIVSVQGLQAVSSSKTYARSHTTDHFRVNDDVGIHSNRNPLDTTGESFHALSQENNREVRFVDGELIVLQIVGREDGVGLRVKYRAMQTQRE</sequence>
<feature type="compositionally biased region" description="Basic residues" evidence="1">
    <location>
        <begin position="53"/>
        <end position="63"/>
    </location>
</feature>
<organism evidence="3 4">
    <name type="scientific">Actinidia rufa</name>
    <dbReference type="NCBI Taxonomy" id="165716"/>
    <lineage>
        <taxon>Eukaryota</taxon>
        <taxon>Viridiplantae</taxon>
        <taxon>Streptophyta</taxon>
        <taxon>Embryophyta</taxon>
        <taxon>Tracheophyta</taxon>
        <taxon>Spermatophyta</taxon>
        <taxon>Magnoliopsida</taxon>
        <taxon>eudicotyledons</taxon>
        <taxon>Gunneridae</taxon>
        <taxon>Pentapetalae</taxon>
        <taxon>asterids</taxon>
        <taxon>Ericales</taxon>
        <taxon>Actinidiaceae</taxon>
        <taxon>Actinidia</taxon>
    </lineage>
</organism>
<feature type="domain" description="PGG" evidence="2">
    <location>
        <begin position="123"/>
        <end position="151"/>
    </location>
</feature>
<feature type="region of interest" description="Disordered" evidence="1">
    <location>
        <begin position="49"/>
        <end position="98"/>
    </location>
</feature>
<gene>
    <name evidence="3" type="ORF">Acr_15g0019270</name>
</gene>
<dbReference type="PANTHER" id="PTHR24177:SF314">
    <property type="entry name" value="PROTEIN ACCELERATED CELL DEATH 6-LIKE ISOFORM X1"/>
    <property type="match status" value="1"/>
</dbReference>
<dbReference type="Pfam" id="PF13962">
    <property type="entry name" value="PGG"/>
    <property type="match status" value="1"/>
</dbReference>
<dbReference type="AlphaFoldDB" id="A0A7J0FX95"/>
<keyword evidence="4" id="KW-1185">Reference proteome</keyword>
<comment type="caution">
    <text evidence="3">The sequence shown here is derived from an EMBL/GenBank/DDBJ whole genome shotgun (WGS) entry which is preliminary data.</text>
</comment>
<dbReference type="GO" id="GO:0016020">
    <property type="term" value="C:membrane"/>
    <property type="evidence" value="ECO:0007669"/>
    <property type="project" value="TreeGrafter"/>
</dbReference>
<reference evidence="3 4" key="1">
    <citation type="submission" date="2019-07" db="EMBL/GenBank/DDBJ databases">
        <title>De Novo Assembly of kiwifruit Actinidia rufa.</title>
        <authorList>
            <person name="Sugita-Konishi S."/>
            <person name="Sato K."/>
            <person name="Mori E."/>
            <person name="Abe Y."/>
            <person name="Kisaki G."/>
            <person name="Hamano K."/>
            <person name="Suezawa K."/>
            <person name="Otani M."/>
            <person name="Fukuda T."/>
            <person name="Manabe T."/>
            <person name="Gomi K."/>
            <person name="Tabuchi M."/>
            <person name="Akimitsu K."/>
            <person name="Kataoka I."/>
        </authorList>
    </citation>
    <scope>NUCLEOTIDE SEQUENCE [LARGE SCALE GENOMIC DNA]</scope>
    <source>
        <strain evidence="4">cv. Fuchu</strain>
    </source>
</reference>
<name>A0A7J0FX95_9ERIC</name>